<dbReference type="InterPro" id="IPR011712">
    <property type="entry name" value="Sig_transdc_His_kin_sub3_dim/P"/>
</dbReference>
<evidence type="ECO:0000313" key="6">
    <source>
        <dbReference type="EMBL" id="GGO66518.1"/>
    </source>
</evidence>
<feature type="domain" description="Signal transduction histidine kinase subgroup 3 dimerisation and phosphoacceptor" evidence="5">
    <location>
        <begin position="176"/>
        <end position="242"/>
    </location>
</feature>
<feature type="transmembrane region" description="Helical" evidence="4">
    <location>
        <begin position="27"/>
        <end position="45"/>
    </location>
</feature>
<gene>
    <name evidence="6" type="ORF">GCM10010910_26150</name>
</gene>
<evidence type="ECO:0000256" key="3">
    <source>
        <dbReference type="ARBA" id="ARBA00023012"/>
    </source>
</evidence>
<feature type="transmembrane region" description="Helical" evidence="4">
    <location>
        <begin position="102"/>
        <end position="120"/>
    </location>
</feature>
<dbReference type="PANTHER" id="PTHR24421:SF63">
    <property type="entry name" value="SENSOR HISTIDINE KINASE DESK"/>
    <property type="match status" value="1"/>
</dbReference>
<organism evidence="6 7">
    <name type="scientific">Microbacterium nanhaiense</name>
    <dbReference type="NCBI Taxonomy" id="1301026"/>
    <lineage>
        <taxon>Bacteria</taxon>
        <taxon>Bacillati</taxon>
        <taxon>Actinomycetota</taxon>
        <taxon>Actinomycetes</taxon>
        <taxon>Micrococcales</taxon>
        <taxon>Microbacteriaceae</taxon>
        <taxon>Microbacterium</taxon>
    </lineage>
</organism>
<dbReference type="EMBL" id="BMMQ01000009">
    <property type="protein sequence ID" value="GGO66518.1"/>
    <property type="molecule type" value="Genomic_DNA"/>
</dbReference>
<name>A0ABQ2N2X2_9MICO</name>
<comment type="caution">
    <text evidence="6">The sequence shown here is derived from an EMBL/GenBank/DDBJ whole genome shotgun (WGS) entry which is preliminary data.</text>
</comment>
<keyword evidence="4" id="KW-0812">Transmembrane</keyword>
<keyword evidence="4" id="KW-0472">Membrane</keyword>
<keyword evidence="1" id="KW-0808">Transferase</keyword>
<keyword evidence="7" id="KW-1185">Reference proteome</keyword>
<keyword evidence="3" id="KW-0902">Two-component regulatory system</keyword>
<protein>
    <recommendedName>
        <fullName evidence="5">Signal transduction histidine kinase subgroup 3 dimerisation and phosphoacceptor domain-containing protein</fullName>
    </recommendedName>
</protein>
<dbReference type="Gene3D" id="3.30.565.10">
    <property type="entry name" value="Histidine kinase-like ATPase, C-terminal domain"/>
    <property type="match status" value="1"/>
</dbReference>
<proteinExistence type="predicted"/>
<dbReference type="Pfam" id="PF07730">
    <property type="entry name" value="HisKA_3"/>
    <property type="match status" value="1"/>
</dbReference>
<evidence type="ECO:0000259" key="5">
    <source>
        <dbReference type="Pfam" id="PF07730"/>
    </source>
</evidence>
<dbReference type="PANTHER" id="PTHR24421">
    <property type="entry name" value="NITRATE/NITRITE SENSOR PROTEIN NARX-RELATED"/>
    <property type="match status" value="1"/>
</dbReference>
<accession>A0ABQ2N2X2</accession>
<sequence length="363" mass="38891">MLLFELFFVTAWAGAWGTSEGEFDVDPLALAVGALWFGGTAWVLLAYRRREDQGPLLPRRDIPGLVVCAAAAVAMPALTGSWLAGAAFLLQPVVILNWPRGVRLRVVIAVTAALVAIAVIDRAQTPVELHSPVWAIGMIFSIALPTASVTSLWWWDVLLAFDRARGVESRLAATQERLRVATDVHDLQGHHLQVIALQLELAEKLMGRDPDAALEQIRAARVSVAEATQGTRELATRFRTVSLADEIANARDLLQAAGISATAEAPDDVNAAPADVLGPVIRETTTNVLRHGGGRRARLALESGADGWRYEIVNDRAGGQDGADGSGLEGIARRVAEAGGSLDVRREPHEFAVVVRVPGEGER</sequence>
<keyword evidence="4" id="KW-1133">Transmembrane helix</keyword>
<evidence type="ECO:0000256" key="1">
    <source>
        <dbReference type="ARBA" id="ARBA00022679"/>
    </source>
</evidence>
<reference evidence="7" key="1">
    <citation type="journal article" date="2019" name="Int. J. Syst. Evol. Microbiol.">
        <title>The Global Catalogue of Microorganisms (GCM) 10K type strain sequencing project: providing services to taxonomists for standard genome sequencing and annotation.</title>
        <authorList>
            <consortium name="The Broad Institute Genomics Platform"/>
            <consortium name="The Broad Institute Genome Sequencing Center for Infectious Disease"/>
            <person name="Wu L."/>
            <person name="Ma J."/>
        </authorList>
    </citation>
    <scope>NUCLEOTIDE SEQUENCE [LARGE SCALE GENOMIC DNA]</scope>
    <source>
        <strain evidence="7">CGMCC 4.7181</strain>
    </source>
</reference>
<dbReference type="Proteomes" id="UP000638043">
    <property type="component" value="Unassembled WGS sequence"/>
</dbReference>
<evidence type="ECO:0000313" key="7">
    <source>
        <dbReference type="Proteomes" id="UP000638043"/>
    </source>
</evidence>
<keyword evidence="2" id="KW-0418">Kinase</keyword>
<feature type="transmembrane region" description="Helical" evidence="4">
    <location>
        <begin position="132"/>
        <end position="155"/>
    </location>
</feature>
<evidence type="ECO:0000256" key="4">
    <source>
        <dbReference type="SAM" id="Phobius"/>
    </source>
</evidence>
<evidence type="ECO:0000256" key="2">
    <source>
        <dbReference type="ARBA" id="ARBA00022777"/>
    </source>
</evidence>
<dbReference type="Gene3D" id="1.20.5.1930">
    <property type="match status" value="1"/>
</dbReference>
<feature type="transmembrane region" description="Helical" evidence="4">
    <location>
        <begin position="65"/>
        <end position="90"/>
    </location>
</feature>
<dbReference type="InterPro" id="IPR050482">
    <property type="entry name" value="Sensor_HK_TwoCompSys"/>
</dbReference>
<dbReference type="InterPro" id="IPR036890">
    <property type="entry name" value="HATPase_C_sf"/>
</dbReference>